<dbReference type="InterPro" id="IPR000835">
    <property type="entry name" value="HTH_MarR-typ"/>
</dbReference>
<dbReference type="PROSITE" id="PS50995">
    <property type="entry name" value="HTH_MARR_2"/>
    <property type="match status" value="1"/>
</dbReference>
<dbReference type="Proteomes" id="UP000267049">
    <property type="component" value="Unassembled WGS sequence"/>
</dbReference>
<dbReference type="Gene3D" id="1.10.10.10">
    <property type="entry name" value="Winged helix-like DNA-binding domain superfamily/Winged helix DNA-binding domain"/>
    <property type="match status" value="1"/>
</dbReference>
<accession>A0A3M8SZH7</accession>
<dbReference type="PANTHER" id="PTHR33164">
    <property type="entry name" value="TRANSCRIPTIONAL REGULATOR, MARR FAMILY"/>
    <property type="match status" value="1"/>
</dbReference>
<reference evidence="3 4" key="1">
    <citation type="submission" date="2018-11" db="EMBL/GenBank/DDBJ databases">
        <title>Lysobacter cryohumiis sp. nov., isolated from soil in the Tianshan Mountains, Xinjiang, China.</title>
        <authorList>
            <person name="Luo Y."/>
            <person name="Sheng H."/>
        </authorList>
    </citation>
    <scope>NUCLEOTIDE SEQUENCE [LARGE SCALE GENOMIC DNA]</scope>
    <source>
        <strain evidence="3 4">ZS60</strain>
    </source>
</reference>
<comment type="caution">
    <text evidence="3">The sequence shown here is derived from an EMBL/GenBank/DDBJ whole genome shotgun (WGS) entry which is preliminary data.</text>
</comment>
<dbReference type="AlphaFoldDB" id="A0A3M8SZH7"/>
<dbReference type="InterPro" id="IPR039422">
    <property type="entry name" value="MarR/SlyA-like"/>
</dbReference>
<organism evidence="3 4">
    <name type="scientific">Montanilutibacter psychrotolerans</name>
    <dbReference type="NCBI Taxonomy" id="1327343"/>
    <lineage>
        <taxon>Bacteria</taxon>
        <taxon>Pseudomonadati</taxon>
        <taxon>Pseudomonadota</taxon>
        <taxon>Gammaproteobacteria</taxon>
        <taxon>Lysobacterales</taxon>
        <taxon>Lysobacteraceae</taxon>
        <taxon>Montanilutibacter</taxon>
    </lineage>
</organism>
<feature type="domain" description="HTH marR-type" evidence="2">
    <location>
        <begin position="6"/>
        <end position="140"/>
    </location>
</feature>
<keyword evidence="4" id="KW-1185">Reference proteome</keyword>
<dbReference type="InterPro" id="IPR036388">
    <property type="entry name" value="WH-like_DNA-bd_sf"/>
</dbReference>
<evidence type="ECO:0000313" key="3">
    <source>
        <dbReference type="EMBL" id="RNF86115.1"/>
    </source>
</evidence>
<feature type="region of interest" description="Disordered" evidence="1">
    <location>
        <begin position="142"/>
        <end position="167"/>
    </location>
</feature>
<dbReference type="PANTHER" id="PTHR33164:SF103">
    <property type="entry name" value="REGULATORY PROTEIN MARR"/>
    <property type="match status" value="1"/>
</dbReference>
<evidence type="ECO:0000256" key="1">
    <source>
        <dbReference type="SAM" id="MobiDB-lite"/>
    </source>
</evidence>
<dbReference type="SUPFAM" id="SSF46785">
    <property type="entry name" value="Winged helix' DNA-binding domain"/>
    <property type="match status" value="1"/>
</dbReference>
<evidence type="ECO:0000259" key="2">
    <source>
        <dbReference type="PROSITE" id="PS50995"/>
    </source>
</evidence>
<dbReference type="Pfam" id="PF12802">
    <property type="entry name" value="MarR_2"/>
    <property type="match status" value="1"/>
</dbReference>
<dbReference type="SMART" id="SM00347">
    <property type="entry name" value="HTH_MARR"/>
    <property type="match status" value="1"/>
</dbReference>
<protein>
    <submittedName>
        <fullName evidence="3">MarR family transcriptional regulator</fullName>
    </submittedName>
</protein>
<gene>
    <name evidence="3" type="ORF">EER27_01380</name>
</gene>
<dbReference type="InterPro" id="IPR036390">
    <property type="entry name" value="WH_DNA-bd_sf"/>
</dbReference>
<dbReference type="RefSeq" id="WP_123086235.1">
    <property type="nucleotide sequence ID" value="NZ_RIBS01000001.1"/>
</dbReference>
<proteinExistence type="predicted"/>
<dbReference type="GO" id="GO:0003700">
    <property type="term" value="F:DNA-binding transcription factor activity"/>
    <property type="evidence" value="ECO:0007669"/>
    <property type="project" value="InterPro"/>
</dbReference>
<name>A0A3M8SZH7_9GAMM</name>
<evidence type="ECO:0000313" key="4">
    <source>
        <dbReference type="Proteomes" id="UP000267049"/>
    </source>
</evidence>
<dbReference type="OrthoDB" id="6196575at2"/>
<dbReference type="EMBL" id="RIBS01000001">
    <property type="protein sequence ID" value="RNF86115.1"/>
    <property type="molecule type" value="Genomic_DNA"/>
</dbReference>
<dbReference type="GO" id="GO:0006950">
    <property type="term" value="P:response to stress"/>
    <property type="evidence" value="ECO:0007669"/>
    <property type="project" value="TreeGrafter"/>
</dbReference>
<sequence>MAADRETEILDLINAAMHQATARMQRSLRDERIGLAAMEARTLRFIARHPGCTQNDIVVASGRDKAQIARIIKSLLEHGFVARLADQPGQKRQRLELTDAGAAPHAQAETLRARVAKDLVEGLDDAERTQLLGLLQRMPLSASTEHEQVQEQDQGAALTGKRSRNIG</sequence>